<comment type="similarity">
    <text evidence="1 4">Belongs to the D-isomer specific 2-hydroxyacid dehydrogenase family.</text>
</comment>
<dbReference type="InterPro" id="IPR029753">
    <property type="entry name" value="D-isomer_DH_CS"/>
</dbReference>
<sequence>MNVVFLDSDSLPLSLSRPAWVSSWNDRPATLPADLLRALAGADIVITNKVRLTRETLRQSPNVRFICVAASGYDCVDVAACRDLGIAVANVPAYSAQSVAESVIASVFALRRQLFAYRDAALRKWSSSLHFCVHAQPVQDVRGAVLGIIGKGAIGQATARLAEAIGMQVLFAEHRGRVDVRPGYVAFDEVLQYSDVISLHCPLTPESHALIGEAELAHMRPGALLINTARGPLIDEQALIAALRSGHLGGAALDVLVCEPPAATQPLLNLMHPNLIVTPHVAWASQSSLQALAKAITENLSAFASGNPINLVS</sequence>
<dbReference type="GO" id="GO:0051287">
    <property type="term" value="F:NAD binding"/>
    <property type="evidence" value="ECO:0007669"/>
    <property type="project" value="InterPro"/>
</dbReference>
<evidence type="ECO:0000256" key="2">
    <source>
        <dbReference type="ARBA" id="ARBA00023002"/>
    </source>
</evidence>
<dbReference type="PROSITE" id="PS00670">
    <property type="entry name" value="D_2_HYDROXYACID_DH_2"/>
    <property type="match status" value="1"/>
</dbReference>
<organism evidence="7 8">
    <name type="scientific">Ectopseudomonas composti</name>
    <dbReference type="NCBI Taxonomy" id="658457"/>
    <lineage>
        <taxon>Bacteria</taxon>
        <taxon>Pseudomonadati</taxon>
        <taxon>Pseudomonadota</taxon>
        <taxon>Gammaproteobacteria</taxon>
        <taxon>Pseudomonadales</taxon>
        <taxon>Pseudomonadaceae</taxon>
        <taxon>Ectopseudomonas</taxon>
    </lineage>
</organism>
<evidence type="ECO:0000259" key="6">
    <source>
        <dbReference type="Pfam" id="PF02826"/>
    </source>
</evidence>
<dbReference type="CDD" id="cd12162">
    <property type="entry name" value="2-Hacid_dh_4"/>
    <property type="match status" value="1"/>
</dbReference>
<evidence type="ECO:0000256" key="1">
    <source>
        <dbReference type="ARBA" id="ARBA00005854"/>
    </source>
</evidence>
<dbReference type="PANTHER" id="PTHR43761:SF1">
    <property type="entry name" value="D-ISOMER SPECIFIC 2-HYDROXYACID DEHYDROGENASE CATALYTIC DOMAIN-CONTAINING PROTEIN-RELATED"/>
    <property type="match status" value="1"/>
</dbReference>
<dbReference type="InterPro" id="IPR006140">
    <property type="entry name" value="D-isomer_DH_NAD-bd"/>
</dbReference>
<evidence type="ECO:0000259" key="5">
    <source>
        <dbReference type="Pfam" id="PF00389"/>
    </source>
</evidence>
<dbReference type="Pfam" id="PF02826">
    <property type="entry name" value="2-Hacid_dh_C"/>
    <property type="match status" value="1"/>
</dbReference>
<dbReference type="InterPro" id="IPR006139">
    <property type="entry name" value="D-isomer_2_OHA_DH_cat_dom"/>
</dbReference>
<dbReference type="Pfam" id="PF00389">
    <property type="entry name" value="2-Hacid_dh"/>
    <property type="match status" value="1"/>
</dbReference>
<dbReference type="InterPro" id="IPR036291">
    <property type="entry name" value="NAD(P)-bd_dom_sf"/>
</dbReference>
<dbReference type="OrthoDB" id="9805416at2"/>
<evidence type="ECO:0000313" key="7">
    <source>
        <dbReference type="EMBL" id="SFO92008.1"/>
    </source>
</evidence>
<evidence type="ECO:0000256" key="4">
    <source>
        <dbReference type="RuleBase" id="RU003719"/>
    </source>
</evidence>
<dbReference type="GO" id="GO:0016616">
    <property type="term" value="F:oxidoreductase activity, acting on the CH-OH group of donors, NAD or NADP as acceptor"/>
    <property type="evidence" value="ECO:0007669"/>
    <property type="project" value="InterPro"/>
</dbReference>
<dbReference type="SUPFAM" id="SSF51735">
    <property type="entry name" value="NAD(P)-binding Rossmann-fold domains"/>
    <property type="match status" value="1"/>
</dbReference>
<dbReference type="EMBL" id="FOWP01000003">
    <property type="protein sequence ID" value="SFO92008.1"/>
    <property type="molecule type" value="Genomic_DNA"/>
</dbReference>
<name>A0A1I5L480_9GAMM</name>
<dbReference type="RefSeq" id="WP_074937788.1">
    <property type="nucleotide sequence ID" value="NZ_FOWP01000003.1"/>
</dbReference>
<keyword evidence="3" id="KW-0520">NAD</keyword>
<keyword evidence="2 4" id="KW-0560">Oxidoreductase</keyword>
<evidence type="ECO:0000256" key="3">
    <source>
        <dbReference type="ARBA" id="ARBA00023027"/>
    </source>
</evidence>
<accession>A0A1I5L480</accession>
<dbReference type="PROSITE" id="PS00671">
    <property type="entry name" value="D_2_HYDROXYACID_DH_3"/>
    <property type="match status" value="1"/>
</dbReference>
<dbReference type="Gene3D" id="3.40.50.720">
    <property type="entry name" value="NAD(P)-binding Rossmann-like Domain"/>
    <property type="match status" value="2"/>
</dbReference>
<gene>
    <name evidence="7" type="ORF">SAMN05216601_103314</name>
</gene>
<dbReference type="SUPFAM" id="SSF52283">
    <property type="entry name" value="Formate/glycerate dehydrogenase catalytic domain-like"/>
    <property type="match status" value="1"/>
</dbReference>
<dbReference type="AlphaFoldDB" id="A0A1I5L480"/>
<protein>
    <submittedName>
        <fullName evidence="7">Glycerate dehydrogenase</fullName>
    </submittedName>
</protein>
<dbReference type="STRING" id="658457.SAMN05216601_103314"/>
<reference evidence="7 8" key="1">
    <citation type="submission" date="2016-10" db="EMBL/GenBank/DDBJ databases">
        <authorList>
            <person name="de Groot N.N."/>
        </authorList>
    </citation>
    <scope>NUCLEOTIDE SEQUENCE [LARGE SCALE GENOMIC DNA]</scope>
    <source>
        <strain evidence="7 8">CCUG 59231</strain>
    </source>
</reference>
<feature type="domain" description="D-isomer specific 2-hydroxyacid dehydrogenase catalytic" evidence="5">
    <location>
        <begin position="30"/>
        <end position="311"/>
    </location>
</feature>
<evidence type="ECO:0000313" key="8">
    <source>
        <dbReference type="Proteomes" id="UP000182400"/>
    </source>
</evidence>
<dbReference type="Proteomes" id="UP000182400">
    <property type="component" value="Unassembled WGS sequence"/>
</dbReference>
<proteinExistence type="inferred from homology"/>
<dbReference type="InterPro" id="IPR050418">
    <property type="entry name" value="D-iso_2-hydroxyacid_DH_PdxB"/>
</dbReference>
<dbReference type="PANTHER" id="PTHR43761">
    <property type="entry name" value="D-ISOMER SPECIFIC 2-HYDROXYACID DEHYDROGENASE FAMILY PROTEIN (AFU_ORTHOLOGUE AFUA_1G13630)"/>
    <property type="match status" value="1"/>
</dbReference>
<feature type="domain" description="D-isomer specific 2-hydroxyacid dehydrogenase NAD-binding" evidence="6">
    <location>
        <begin position="106"/>
        <end position="282"/>
    </location>
</feature>